<feature type="non-terminal residue" evidence="1">
    <location>
        <position position="48"/>
    </location>
</feature>
<comment type="caution">
    <text evidence="1">The sequence shown here is derived from an EMBL/GenBank/DDBJ whole genome shotgun (WGS) entry which is preliminary data.</text>
</comment>
<reference evidence="1" key="1">
    <citation type="submission" date="2021-06" db="EMBL/GenBank/DDBJ databases">
        <authorList>
            <person name="Hodson N. C."/>
            <person name="Mongue J. A."/>
            <person name="Jaron S. K."/>
        </authorList>
    </citation>
    <scope>NUCLEOTIDE SEQUENCE</scope>
</reference>
<proteinExistence type="predicted"/>
<dbReference type="EMBL" id="CAJVCH010008110">
    <property type="protein sequence ID" value="CAG7662542.1"/>
    <property type="molecule type" value="Genomic_DNA"/>
</dbReference>
<evidence type="ECO:0000313" key="1">
    <source>
        <dbReference type="EMBL" id="CAG7662542.1"/>
    </source>
</evidence>
<gene>
    <name evidence="1" type="ORF">AFUS01_LOCUS1456</name>
</gene>
<dbReference type="Proteomes" id="UP000708208">
    <property type="component" value="Unassembled WGS sequence"/>
</dbReference>
<dbReference type="AlphaFoldDB" id="A0A8J2J241"/>
<protein>
    <submittedName>
        <fullName evidence="1">Uncharacterized protein</fullName>
    </submittedName>
</protein>
<sequence length="48" mass="4947">MAFDVGCVTGAVRRDDGLVSLCRAGIQGSLDQDGNYTGGIGDGMERGR</sequence>
<evidence type="ECO:0000313" key="2">
    <source>
        <dbReference type="Proteomes" id="UP000708208"/>
    </source>
</evidence>
<name>A0A8J2J241_9HEXA</name>
<accession>A0A8J2J241</accession>
<organism evidence="1 2">
    <name type="scientific">Allacma fusca</name>
    <dbReference type="NCBI Taxonomy" id="39272"/>
    <lineage>
        <taxon>Eukaryota</taxon>
        <taxon>Metazoa</taxon>
        <taxon>Ecdysozoa</taxon>
        <taxon>Arthropoda</taxon>
        <taxon>Hexapoda</taxon>
        <taxon>Collembola</taxon>
        <taxon>Symphypleona</taxon>
        <taxon>Sminthuridae</taxon>
        <taxon>Allacma</taxon>
    </lineage>
</organism>
<keyword evidence="2" id="KW-1185">Reference proteome</keyword>